<dbReference type="EMBL" id="UINC01153067">
    <property type="protein sequence ID" value="SVD47574.1"/>
    <property type="molecule type" value="Genomic_DNA"/>
</dbReference>
<proteinExistence type="predicted"/>
<dbReference type="InterPro" id="IPR021890">
    <property type="entry name" value="DUF3501"/>
</dbReference>
<dbReference type="Pfam" id="PF12007">
    <property type="entry name" value="DUF3501"/>
    <property type="match status" value="1"/>
</dbReference>
<gene>
    <name evidence="1" type="ORF">METZ01_LOCUS400428</name>
</gene>
<feature type="non-terminal residue" evidence="1">
    <location>
        <position position="139"/>
    </location>
</feature>
<sequence>MAIKAPRRIHVGEHLTFLFENHDTMHYQVQEIMRAERIVRESSIREELNTYNAMLGGPGQLGCALLIEIEDEARRRPLLEAWVGLQECLYVETANGTRTYAEFDPTQVGRGRLSAVQYLVFTLGVGSLDEGPIRLGSDF</sequence>
<name>A0A382VMB2_9ZZZZ</name>
<evidence type="ECO:0000313" key="1">
    <source>
        <dbReference type="EMBL" id="SVD47574.1"/>
    </source>
</evidence>
<organism evidence="1">
    <name type="scientific">marine metagenome</name>
    <dbReference type="NCBI Taxonomy" id="408172"/>
    <lineage>
        <taxon>unclassified sequences</taxon>
        <taxon>metagenomes</taxon>
        <taxon>ecological metagenomes</taxon>
    </lineage>
</organism>
<protein>
    <recommendedName>
        <fullName evidence="2">DUF3501 domain-containing protein</fullName>
    </recommendedName>
</protein>
<reference evidence="1" key="1">
    <citation type="submission" date="2018-05" db="EMBL/GenBank/DDBJ databases">
        <authorList>
            <person name="Lanie J.A."/>
            <person name="Ng W.-L."/>
            <person name="Kazmierczak K.M."/>
            <person name="Andrzejewski T.M."/>
            <person name="Davidsen T.M."/>
            <person name="Wayne K.J."/>
            <person name="Tettelin H."/>
            <person name="Glass J.I."/>
            <person name="Rusch D."/>
            <person name="Podicherti R."/>
            <person name="Tsui H.-C.T."/>
            <person name="Winkler M.E."/>
        </authorList>
    </citation>
    <scope>NUCLEOTIDE SEQUENCE</scope>
</reference>
<accession>A0A382VMB2</accession>
<dbReference type="AlphaFoldDB" id="A0A382VMB2"/>
<evidence type="ECO:0008006" key="2">
    <source>
        <dbReference type="Google" id="ProtNLM"/>
    </source>
</evidence>